<name>A0A1N5WB69_9ARCH</name>
<dbReference type="SUPFAM" id="SSF53271">
    <property type="entry name" value="PRTase-like"/>
    <property type="match status" value="1"/>
</dbReference>
<accession>A0A1N5WB69</accession>
<dbReference type="Proteomes" id="UP000195607">
    <property type="component" value="Chromosome I"/>
</dbReference>
<evidence type="ECO:0000256" key="2">
    <source>
        <dbReference type="ARBA" id="ARBA00022679"/>
    </source>
</evidence>
<sequence length="216" mass="24654">MEFKAKLVTWDDIEKWCEEINKKMLKDGIPDAIIGLSRGGLVPARILSDMILMKNLYAIKTEHWGLTATVDGKADLKYGLNVSIEGKNVLVVDDITDTGQSMKLAYDYIKTLKPKSVKTSTMLHIGHSSFVPDYYAQFVTDKEWTWFIFPWNVYEDITNLSSKIEMKSSSVDEIVKKLKESFDLSVNHSVLEKILMQMVHMGKAELKNGEYTYIQA</sequence>
<keyword evidence="2 4" id="KW-0808">Transferase</keyword>
<evidence type="ECO:0000256" key="1">
    <source>
        <dbReference type="ARBA" id="ARBA00022676"/>
    </source>
</evidence>
<dbReference type="InterPro" id="IPR000836">
    <property type="entry name" value="PRTase_dom"/>
</dbReference>
<dbReference type="GeneID" id="41588989"/>
<evidence type="ECO:0000259" key="3">
    <source>
        <dbReference type="Pfam" id="PF00156"/>
    </source>
</evidence>
<dbReference type="PANTHER" id="PTHR43363">
    <property type="entry name" value="HYPOXANTHINE PHOSPHORIBOSYLTRANSFERASE"/>
    <property type="match status" value="1"/>
</dbReference>
<feature type="domain" description="Phosphoribosyltransferase" evidence="3">
    <location>
        <begin position="11"/>
        <end position="156"/>
    </location>
</feature>
<keyword evidence="1 4" id="KW-0328">Glycosyltransferase</keyword>
<dbReference type="RefSeq" id="WP_148690118.1">
    <property type="nucleotide sequence ID" value="NZ_LT671858.1"/>
</dbReference>
<dbReference type="InterPro" id="IPR029057">
    <property type="entry name" value="PRTase-like"/>
</dbReference>
<proteinExistence type="predicted"/>
<protein>
    <submittedName>
        <fullName evidence="4">Type I phosphoribosyltransferase</fullName>
    </submittedName>
</protein>
<dbReference type="Pfam" id="PF00156">
    <property type="entry name" value="Pribosyltran"/>
    <property type="match status" value="1"/>
</dbReference>
<organism evidence="4 5">
    <name type="scientific">Cuniculiplasma divulgatum</name>
    <dbReference type="NCBI Taxonomy" id="1673428"/>
    <lineage>
        <taxon>Archaea</taxon>
        <taxon>Methanobacteriati</taxon>
        <taxon>Thermoplasmatota</taxon>
        <taxon>Thermoplasmata</taxon>
        <taxon>Thermoplasmatales</taxon>
        <taxon>Cuniculiplasmataceae</taxon>
        <taxon>Cuniculiplasma</taxon>
    </lineage>
</organism>
<dbReference type="Gene3D" id="3.40.50.2020">
    <property type="match status" value="1"/>
</dbReference>
<evidence type="ECO:0000313" key="4">
    <source>
        <dbReference type="EMBL" id="SIM82548.1"/>
    </source>
</evidence>
<gene>
    <name evidence="4" type="ORF">CSP5_1747</name>
</gene>
<evidence type="ECO:0000313" key="5">
    <source>
        <dbReference type="Proteomes" id="UP000195607"/>
    </source>
</evidence>
<dbReference type="EMBL" id="LT671858">
    <property type="protein sequence ID" value="SIM82548.1"/>
    <property type="molecule type" value="Genomic_DNA"/>
</dbReference>
<dbReference type="AlphaFoldDB" id="A0A1N5WB69"/>
<reference evidence="4 5" key="1">
    <citation type="submission" date="2016-04" db="EMBL/GenBank/DDBJ databases">
        <authorList>
            <person name="Evans L.H."/>
            <person name="Alamgir A."/>
            <person name="Owens N."/>
            <person name="Weber N.D."/>
            <person name="Virtaneva K."/>
            <person name="Barbian K."/>
            <person name="Babar A."/>
            <person name="Rosenke K."/>
        </authorList>
    </citation>
    <scope>NUCLEOTIDE SEQUENCE [LARGE SCALE GENOMIC DNA]</scope>
    <source>
        <strain evidence="5">S5(T) (JCM 30642 \VKM B-2941)</strain>
    </source>
</reference>
<dbReference type="PANTHER" id="PTHR43363:SF2">
    <property type="entry name" value="PHOSPHORIBOSYLTRANSFERASE"/>
    <property type="match status" value="1"/>
</dbReference>
<dbReference type="CDD" id="cd06223">
    <property type="entry name" value="PRTases_typeI"/>
    <property type="match status" value="1"/>
</dbReference>
<dbReference type="GO" id="GO:0016757">
    <property type="term" value="F:glycosyltransferase activity"/>
    <property type="evidence" value="ECO:0007669"/>
    <property type="project" value="UniProtKB-KW"/>
</dbReference>